<dbReference type="GO" id="GO:0030272">
    <property type="term" value="F:5-formyltetrahydrofolate cyclo-ligase activity"/>
    <property type="evidence" value="ECO:0007669"/>
    <property type="project" value="UniProtKB-EC"/>
</dbReference>
<dbReference type="PANTHER" id="PTHR23407:SF1">
    <property type="entry name" value="5-FORMYLTETRAHYDROFOLATE CYCLO-LIGASE"/>
    <property type="match status" value="1"/>
</dbReference>
<gene>
    <name evidence="6" type="ORF">DXA38_00265</name>
</gene>
<evidence type="ECO:0000256" key="3">
    <source>
        <dbReference type="ARBA" id="ARBA00022840"/>
    </source>
</evidence>
<dbReference type="OrthoDB" id="9801938at2"/>
<comment type="cofactor">
    <cofactor evidence="5">
        <name>Mg(2+)</name>
        <dbReference type="ChEBI" id="CHEBI:18420"/>
    </cofactor>
</comment>
<dbReference type="Gene3D" id="3.40.50.10420">
    <property type="entry name" value="NagB/RpiA/CoA transferase-like"/>
    <property type="match status" value="1"/>
</dbReference>
<keyword evidence="6" id="KW-0436">Ligase</keyword>
<comment type="similarity">
    <text evidence="1 5">Belongs to the 5-formyltetrahydrofolate cyclo-ligase family.</text>
</comment>
<dbReference type="AlphaFoldDB" id="A0A3E2W4V3"/>
<evidence type="ECO:0000313" key="7">
    <source>
        <dbReference type="Proteomes" id="UP000260025"/>
    </source>
</evidence>
<evidence type="ECO:0000313" key="6">
    <source>
        <dbReference type="EMBL" id="RGC18956.1"/>
    </source>
</evidence>
<evidence type="ECO:0000256" key="2">
    <source>
        <dbReference type="ARBA" id="ARBA00022741"/>
    </source>
</evidence>
<dbReference type="InterPro" id="IPR037171">
    <property type="entry name" value="NagB/RpiA_transferase-like"/>
</dbReference>
<dbReference type="PIRSF" id="PIRSF006806">
    <property type="entry name" value="FTHF_cligase"/>
    <property type="match status" value="1"/>
</dbReference>
<proteinExistence type="inferred from homology"/>
<dbReference type="PANTHER" id="PTHR23407">
    <property type="entry name" value="ATPASE INHIBITOR/5-FORMYLTETRAHYDROFOLATE CYCLO-LIGASE"/>
    <property type="match status" value="1"/>
</dbReference>
<dbReference type="Pfam" id="PF01812">
    <property type="entry name" value="5-FTHF_cyc-lig"/>
    <property type="match status" value="1"/>
</dbReference>
<keyword evidence="2 4" id="KW-0547">Nucleotide-binding</keyword>
<dbReference type="NCBIfam" id="TIGR02727">
    <property type="entry name" value="MTHFS_bact"/>
    <property type="match status" value="1"/>
</dbReference>
<keyword evidence="5" id="KW-0460">Magnesium</keyword>
<dbReference type="GO" id="GO:0046872">
    <property type="term" value="F:metal ion binding"/>
    <property type="evidence" value="ECO:0007669"/>
    <property type="project" value="UniProtKB-KW"/>
</dbReference>
<organism evidence="6 7">
    <name type="scientific">Clostridium innocuum</name>
    <dbReference type="NCBI Taxonomy" id="1522"/>
    <lineage>
        <taxon>Bacteria</taxon>
        <taxon>Bacillati</taxon>
        <taxon>Bacillota</taxon>
        <taxon>Clostridia</taxon>
        <taxon>Eubacteriales</taxon>
        <taxon>Clostridiaceae</taxon>
        <taxon>Clostridium</taxon>
    </lineage>
</organism>
<reference evidence="6 7" key="1">
    <citation type="submission" date="2018-08" db="EMBL/GenBank/DDBJ databases">
        <title>A genome reference for cultivated species of the human gut microbiota.</title>
        <authorList>
            <person name="Zou Y."/>
            <person name="Xue W."/>
            <person name="Luo G."/>
        </authorList>
    </citation>
    <scope>NUCLEOTIDE SEQUENCE [LARGE SCALE GENOMIC DNA]</scope>
    <source>
        <strain evidence="6 7">OF01-2LB</strain>
    </source>
</reference>
<dbReference type="GO" id="GO:0005524">
    <property type="term" value="F:ATP binding"/>
    <property type="evidence" value="ECO:0007669"/>
    <property type="project" value="UniProtKB-KW"/>
</dbReference>
<dbReference type="Proteomes" id="UP000260025">
    <property type="component" value="Unassembled WGS sequence"/>
</dbReference>
<feature type="binding site" evidence="4">
    <location>
        <begin position="122"/>
        <end position="130"/>
    </location>
    <ligand>
        <name>ATP</name>
        <dbReference type="ChEBI" id="CHEBI:30616"/>
    </ligand>
</feature>
<evidence type="ECO:0000256" key="1">
    <source>
        <dbReference type="ARBA" id="ARBA00010638"/>
    </source>
</evidence>
<dbReference type="EC" id="6.3.3.2" evidence="5"/>
<evidence type="ECO:0000256" key="5">
    <source>
        <dbReference type="RuleBase" id="RU361279"/>
    </source>
</evidence>
<dbReference type="InterPro" id="IPR002698">
    <property type="entry name" value="FTHF_cligase"/>
</dbReference>
<sequence length="175" mass="20109">MILLDDVRACALQRRNALDEKMRIQYSRGICERVQPLLQGTVALYYAAGSEVDLRYLNTSGLRLCLPVCSKTEMRFYHIDETTEYRRSSYGIWEPVHALPAEAWELDIVLVPLVAFDEACNRMGHGCGYYDRYLPACRAKTIGIAFECQKDTLQLHAHDVPLDMIVSEQQIYSRK</sequence>
<evidence type="ECO:0000256" key="4">
    <source>
        <dbReference type="PIRSR" id="PIRSR006806-1"/>
    </source>
</evidence>
<comment type="catalytic activity">
    <reaction evidence="5">
        <text>(6S)-5-formyl-5,6,7,8-tetrahydrofolate + ATP = (6R)-5,10-methenyltetrahydrofolate + ADP + phosphate</text>
        <dbReference type="Rhea" id="RHEA:10488"/>
        <dbReference type="ChEBI" id="CHEBI:30616"/>
        <dbReference type="ChEBI" id="CHEBI:43474"/>
        <dbReference type="ChEBI" id="CHEBI:57455"/>
        <dbReference type="ChEBI" id="CHEBI:57457"/>
        <dbReference type="ChEBI" id="CHEBI:456216"/>
        <dbReference type="EC" id="6.3.3.2"/>
    </reaction>
</comment>
<dbReference type="InterPro" id="IPR024185">
    <property type="entry name" value="FTHF_cligase-like_sf"/>
</dbReference>
<dbReference type="GO" id="GO:0035999">
    <property type="term" value="P:tetrahydrofolate interconversion"/>
    <property type="evidence" value="ECO:0007669"/>
    <property type="project" value="TreeGrafter"/>
</dbReference>
<dbReference type="GO" id="GO:0009396">
    <property type="term" value="P:folic acid-containing compound biosynthetic process"/>
    <property type="evidence" value="ECO:0007669"/>
    <property type="project" value="TreeGrafter"/>
</dbReference>
<name>A0A3E2W4V3_CLOIN</name>
<protein>
    <recommendedName>
        <fullName evidence="5">5-formyltetrahydrofolate cyclo-ligase</fullName>
        <ecNumber evidence="5">6.3.3.2</ecNumber>
    </recommendedName>
</protein>
<feature type="binding site" evidence="4">
    <location>
        <position position="51"/>
    </location>
    <ligand>
        <name>substrate</name>
    </ligand>
</feature>
<comment type="caution">
    <text evidence="6">The sequence shown here is derived from an EMBL/GenBank/DDBJ whole genome shotgun (WGS) entry which is preliminary data.</text>
</comment>
<dbReference type="EMBL" id="QVEV01000001">
    <property type="protein sequence ID" value="RGC18956.1"/>
    <property type="molecule type" value="Genomic_DNA"/>
</dbReference>
<keyword evidence="5" id="KW-0479">Metal-binding</keyword>
<keyword evidence="3 4" id="KW-0067">ATP-binding</keyword>
<accession>A0A3E2W4V3</accession>
<dbReference type="SUPFAM" id="SSF100950">
    <property type="entry name" value="NagB/RpiA/CoA transferase-like"/>
    <property type="match status" value="1"/>
</dbReference>